<proteinExistence type="predicted"/>
<evidence type="ECO:0000313" key="2">
    <source>
        <dbReference type="EMBL" id="CAB4048783.1"/>
    </source>
</evidence>
<name>A0A6J5K2V7_9BURK</name>
<dbReference type="AlphaFoldDB" id="A0A6J5K2V7"/>
<evidence type="ECO:0000313" key="3">
    <source>
        <dbReference type="Proteomes" id="UP000494102"/>
    </source>
</evidence>
<protein>
    <submittedName>
        <fullName evidence="2">Uncharacterized protein</fullName>
    </submittedName>
</protein>
<accession>A0A6J5K2V7</accession>
<feature type="transmembrane region" description="Helical" evidence="1">
    <location>
        <begin position="12"/>
        <end position="29"/>
    </location>
</feature>
<dbReference type="EMBL" id="CADILN010000002">
    <property type="protein sequence ID" value="CAB4048783.1"/>
    <property type="molecule type" value="Genomic_DNA"/>
</dbReference>
<dbReference type="Proteomes" id="UP000494102">
    <property type="component" value="Unassembled WGS sequence"/>
</dbReference>
<keyword evidence="1" id="KW-0812">Transmembrane</keyword>
<reference evidence="2 3" key="1">
    <citation type="submission" date="2020-04" db="EMBL/GenBank/DDBJ databases">
        <authorList>
            <person name="De Canck E."/>
        </authorList>
    </citation>
    <scope>NUCLEOTIDE SEQUENCE [LARGE SCALE GENOMIC DNA]</scope>
    <source>
        <strain evidence="2 3">LMG 9964</strain>
    </source>
</reference>
<keyword evidence="1" id="KW-1133">Transmembrane helix</keyword>
<gene>
    <name evidence="2" type="ORF">LMG9964_02424</name>
</gene>
<organism evidence="2 3">
    <name type="scientific">Paraburkholderia phenoliruptrix</name>
    <dbReference type="NCBI Taxonomy" id="252970"/>
    <lineage>
        <taxon>Bacteria</taxon>
        <taxon>Pseudomonadati</taxon>
        <taxon>Pseudomonadota</taxon>
        <taxon>Betaproteobacteria</taxon>
        <taxon>Burkholderiales</taxon>
        <taxon>Burkholderiaceae</taxon>
        <taxon>Paraburkholderia</taxon>
    </lineage>
</organism>
<keyword evidence="1" id="KW-0472">Membrane</keyword>
<evidence type="ECO:0000256" key="1">
    <source>
        <dbReference type="SAM" id="Phobius"/>
    </source>
</evidence>
<sequence>MKNSLPPSPNAVGNSSMALFIVIAANPTFTRSMRLTK</sequence>